<name>A0ACB9GK62_9ASTR</name>
<keyword evidence="2" id="KW-1185">Reference proteome</keyword>
<comment type="caution">
    <text evidence="1">The sequence shown here is derived from an EMBL/GenBank/DDBJ whole genome shotgun (WGS) entry which is preliminary data.</text>
</comment>
<reference evidence="1 2" key="2">
    <citation type="journal article" date="2022" name="Mol. Ecol. Resour.">
        <title>The genomes of chicory, endive, great burdock and yacon provide insights into Asteraceae paleo-polyploidization history and plant inulin production.</title>
        <authorList>
            <person name="Fan W."/>
            <person name="Wang S."/>
            <person name="Wang H."/>
            <person name="Wang A."/>
            <person name="Jiang F."/>
            <person name="Liu H."/>
            <person name="Zhao H."/>
            <person name="Xu D."/>
            <person name="Zhang Y."/>
        </authorList>
    </citation>
    <scope>NUCLEOTIDE SEQUENCE [LARGE SCALE GENOMIC DNA]</scope>
    <source>
        <strain evidence="2">cv. Yunnan</strain>
        <tissue evidence="1">Leaves</tissue>
    </source>
</reference>
<evidence type="ECO:0000313" key="1">
    <source>
        <dbReference type="EMBL" id="KAI3783475.1"/>
    </source>
</evidence>
<gene>
    <name evidence="1" type="ORF">L1987_42558</name>
</gene>
<dbReference type="EMBL" id="CM042031">
    <property type="protein sequence ID" value="KAI3783475.1"/>
    <property type="molecule type" value="Genomic_DNA"/>
</dbReference>
<organism evidence="1 2">
    <name type="scientific">Smallanthus sonchifolius</name>
    <dbReference type="NCBI Taxonomy" id="185202"/>
    <lineage>
        <taxon>Eukaryota</taxon>
        <taxon>Viridiplantae</taxon>
        <taxon>Streptophyta</taxon>
        <taxon>Embryophyta</taxon>
        <taxon>Tracheophyta</taxon>
        <taxon>Spermatophyta</taxon>
        <taxon>Magnoliopsida</taxon>
        <taxon>eudicotyledons</taxon>
        <taxon>Gunneridae</taxon>
        <taxon>Pentapetalae</taxon>
        <taxon>asterids</taxon>
        <taxon>campanulids</taxon>
        <taxon>Asterales</taxon>
        <taxon>Asteraceae</taxon>
        <taxon>Asteroideae</taxon>
        <taxon>Heliantheae alliance</taxon>
        <taxon>Millerieae</taxon>
        <taxon>Smallanthus</taxon>
    </lineage>
</organism>
<accession>A0ACB9GK62</accession>
<sequence length="162" mass="18015">MPRNAKEAKTEKGDRPTKTSTLTEKKVISFDEGDRDNVQDPHHDGLVITLYIANHFIRRILIDGGSLVNVIQLEVLKRMGIPDSEIISKSSVLVGFSGEVKSTVREIKLPTMDTRHEGSTLNISLMCQDADPLGVVKIISDQQEVKDYYTSSMKASTKTRKA</sequence>
<dbReference type="Proteomes" id="UP001056120">
    <property type="component" value="Linkage Group LG14"/>
</dbReference>
<reference evidence="2" key="1">
    <citation type="journal article" date="2022" name="Mol. Ecol. Resour.">
        <title>The genomes of chicory, endive, great burdock and yacon provide insights into Asteraceae palaeo-polyploidization history and plant inulin production.</title>
        <authorList>
            <person name="Fan W."/>
            <person name="Wang S."/>
            <person name="Wang H."/>
            <person name="Wang A."/>
            <person name="Jiang F."/>
            <person name="Liu H."/>
            <person name="Zhao H."/>
            <person name="Xu D."/>
            <person name="Zhang Y."/>
        </authorList>
    </citation>
    <scope>NUCLEOTIDE SEQUENCE [LARGE SCALE GENOMIC DNA]</scope>
    <source>
        <strain evidence="2">cv. Yunnan</strain>
    </source>
</reference>
<protein>
    <submittedName>
        <fullName evidence="1">Uncharacterized protein</fullName>
    </submittedName>
</protein>
<evidence type="ECO:0000313" key="2">
    <source>
        <dbReference type="Proteomes" id="UP001056120"/>
    </source>
</evidence>
<proteinExistence type="predicted"/>